<evidence type="ECO:0000313" key="1">
    <source>
        <dbReference type="EMBL" id="EKO35746.1"/>
    </source>
</evidence>
<keyword evidence="2" id="KW-1185">Reference proteome</keyword>
<sequence length="53" mass="6280">MLEGFLESLKFHDRMLDKFFKINLDCDHLSITESFSHLIRTIEAKIENLRKGV</sequence>
<accession>A0A0E2BK53</accession>
<reference evidence="1" key="1">
    <citation type="submission" date="2012-10" db="EMBL/GenBank/DDBJ databases">
        <authorList>
            <person name="Harkins D.M."/>
            <person name="Durkin A.S."/>
            <person name="Brinkac L.M."/>
            <person name="Haft D.H."/>
            <person name="Selengut J.D."/>
            <person name="Sanka R."/>
            <person name="DePew J."/>
            <person name="Purushe J."/>
            <person name="Matthias M.A."/>
            <person name="Vinetz J.M."/>
            <person name="Sutton G.G."/>
            <person name="Nierman W.C."/>
            <person name="Fouts D.E."/>
        </authorList>
    </citation>
    <scope>NUCLEOTIDE SEQUENCE [LARGE SCALE GENOMIC DNA]</scope>
    <source>
        <strain evidence="1">MOR084</strain>
    </source>
</reference>
<comment type="caution">
    <text evidence="1">The sequence shown here is derived from an EMBL/GenBank/DDBJ whole genome shotgun (WGS) entry which is preliminary data.</text>
</comment>
<evidence type="ECO:0000313" key="2">
    <source>
        <dbReference type="Proteomes" id="UP000006329"/>
    </source>
</evidence>
<name>A0A0E2BK53_9LEPT</name>
<proteinExistence type="predicted"/>
<dbReference type="AlphaFoldDB" id="A0A0E2BK53"/>
<dbReference type="EMBL" id="AHON02000005">
    <property type="protein sequence ID" value="EKO35746.1"/>
    <property type="molecule type" value="Genomic_DNA"/>
</dbReference>
<dbReference type="Proteomes" id="UP000006329">
    <property type="component" value="Unassembled WGS sequence"/>
</dbReference>
<gene>
    <name evidence="1" type="ORF">LEP1GSC179_0054</name>
</gene>
<protein>
    <submittedName>
        <fullName evidence="1">Uncharacterized protein</fullName>
    </submittedName>
</protein>
<organism evidence="1 2">
    <name type="scientific">Leptospira santarosai str. MOR084</name>
    <dbReference type="NCBI Taxonomy" id="1049984"/>
    <lineage>
        <taxon>Bacteria</taxon>
        <taxon>Pseudomonadati</taxon>
        <taxon>Spirochaetota</taxon>
        <taxon>Spirochaetia</taxon>
        <taxon>Leptospirales</taxon>
        <taxon>Leptospiraceae</taxon>
        <taxon>Leptospira</taxon>
    </lineage>
</organism>